<dbReference type="AlphaFoldDB" id="A0AAD6SEK4"/>
<feature type="compositionally biased region" description="Low complexity" evidence="1">
    <location>
        <begin position="360"/>
        <end position="383"/>
    </location>
</feature>
<evidence type="ECO:0000313" key="3">
    <source>
        <dbReference type="Proteomes" id="UP001218188"/>
    </source>
</evidence>
<reference evidence="2" key="1">
    <citation type="submission" date="2023-03" db="EMBL/GenBank/DDBJ databases">
        <title>Massive genome expansion in bonnet fungi (Mycena s.s.) driven by repeated elements and novel gene families across ecological guilds.</title>
        <authorList>
            <consortium name="Lawrence Berkeley National Laboratory"/>
            <person name="Harder C.B."/>
            <person name="Miyauchi S."/>
            <person name="Viragh M."/>
            <person name="Kuo A."/>
            <person name="Thoen E."/>
            <person name="Andreopoulos B."/>
            <person name="Lu D."/>
            <person name="Skrede I."/>
            <person name="Drula E."/>
            <person name="Henrissat B."/>
            <person name="Morin E."/>
            <person name="Kohler A."/>
            <person name="Barry K."/>
            <person name="LaButti K."/>
            <person name="Morin E."/>
            <person name="Salamov A."/>
            <person name="Lipzen A."/>
            <person name="Mereny Z."/>
            <person name="Hegedus B."/>
            <person name="Baldrian P."/>
            <person name="Stursova M."/>
            <person name="Weitz H."/>
            <person name="Taylor A."/>
            <person name="Grigoriev I.V."/>
            <person name="Nagy L.G."/>
            <person name="Martin F."/>
            <person name="Kauserud H."/>
        </authorList>
    </citation>
    <scope>NUCLEOTIDE SEQUENCE</scope>
    <source>
        <strain evidence="2">CBHHK200</strain>
    </source>
</reference>
<dbReference type="EMBL" id="JARJCM010000142">
    <property type="protein sequence ID" value="KAJ7026204.1"/>
    <property type="molecule type" value="Genomic_DNA"/>
</dbReference>
<gene>
    <name evidence="2" type="ORF">C8F04DRAFT_1268377</name>
</gene>
<sequence>MPKAETPQAQYMRQLFPPPSPPPCPQNFYHHGTPYMAARSNGNRQRFGQYNWICFPPKAATEAEKLLRCKPMWGPVPSEVEQERGRALFVKFQEDNPKPKRETAPKKKTPVQLAVDAVVAAINTAFPGGVAGPPTDAKCNAVDKAIAVLNQLCPLAIDQTVGPTNYTLSEVGKGKGKARGEPEVPNVTGDCTMLRFARTVKEDASSSDEDDSVDVQVDGYDSDLYEIAPRLLVQVVIYTAANQEPVEQQLRLRSKSNFQFTYFPIAKAIRAVAEGDDPFCVEFLRFSLSSLKFTSDRVLETLNLTGRGNIVLYRAKFLRNEQCPGINTWMARACAAAYPGGLFMEEDDEDDREHHPSTPGGPRSSLPSASSSTGLASSSRHLSTSPLKRKLRSEGSAGSSGSFFLDEQTALLDDEDREDRRLRKFTRPLEKDEHILVSDSSDEDV</sequence>
<dbReference type="Proteomes" id="UP001218188">
    <property type="component" value="Unassembled WGS sequence"/>
</dbReference>
<feature type="compositionally biased region" description="Basic and acidic residues" evidence="1">
    <location>
        <begin position="427"/>
        <end position="436"/>
    </location>
</feature>
<accession>A0AAD6SEK4</accession>
<evidence type="ECO:0000313" key="2">
    <source>
        <dbReference type="EMBL" id="KAJ7026204.1"/>
    </source>
</evidence>
<evidence type="ECO:0000256" key="1">
    <source>
        <dbReference type="SAM" id="MobiDB-lite"/>
    </source>
</evidence>
<protein>
    <submittedName>
        <fullName evidence="2">Uncharacterized protein</fullName>
    </submittedName>
</protein>
<keyword evidence="3" id="KW-1185">Reference proteome</keyword>
<comment type="caution">
    <text evidence="2">The sequence shown here is derived from an EMBL/GenBank/DDBJ whole genome shotgun (WGS) entry which is preliminary data.</text>
</comment>
<feature type="region of interest" description="Disordered" evidence="1">
    <location>
        <begin position="345"/>
        <end position="445"/>
    </location>
</feature>
<organism evidence="2 3">
    <name type="scientific">Mycena alexandri</name>
    <dbReference type="NCBI Taxonomy" id="1745969"/>
    <lineage>
        <taxon>Eukaryota</taxon>
        <taxon>Fungi</taxon>
        <taxon>Dikarya</taxon>
        <taxon>Basidiomycota</taxon>
        <taxon>Agaricomycotina</taxon>
        <taxon>Agaricomycetes</taxon>
        <taxon>Agaricomycetidae</taxon>
        <taxon>Agaricales</taxon>
        <taxon>Marasmiineae</taxon>
        <taxon>Mycenaceae</taxon>
        <taxon>Mycena</taxon>
    </lineage>
</organism>
<name>A0AAD6SEK4_9AGAR</name>
<proteinExistence type="predicted"/>